<organism evidence="2 3">
    <name type="scientific">Leptospirillum ferrodiazotrophum</name>
    <dbReference type="NCBI Taxonomy" id="412449"/>
    <lineage>
        <taxon>Bacteria</taxon>
        <taxon>Pseudomonadati</taxon>
        <taxon>Nitrospirota</taxon>
        <taxon>Nitrospiria</taxon>
        <taxon>Nitrospirales</taxon>
        <taxon>Nitrospiraceae</taxon>
        <taxon>Leptospirillum</taxon>
    </lineage>
</organism>
<reference evidence="2 3" key="1">
    <citation type="journal article" date="2009" name="Appl. Environ. Microbiol.">
        <title>Community genomic and proteomic analyses of chemoautotrophic iron-oxidizing "Leptospirillum rubarum" (Group II) and "Leptospirillum ferrodiazotrophum" (Group III) bacteria in acid mine drainage biofilms.</title>
        <authorList>
            <person name="Goltsman D.S."/>
            <person name="Denef V.J."/>
            <person name="Singer S.W."/>
            <person name="VerBerkmoes N.C."/>
            <person name="Lefsrud M."/>
            <person name="Mueller R.S."/>
            <person name="Dick G.J."/>
            <person name="Sun C.L."/>
            <person name="Wheeler K.E."/>
            <person name="Zemla A."/>
            <person name="Baker B.J."/>
            <person name="Hauser L."/>
            <person name="Land M."/>
            <person name="Shah M.B."/>
            <person name="Thelen M.P."/>
            <person name="Hettich R.L."/>
            <person name="Banfield J.F."/>
        </authorList>
    </citation>
    <scope>NUCLEOTIDE SEQUENCE [LARGE SCALE GENOMIC DNA]</scope>
</reference>
<accession>C6HV68</accession>
<name>C6HV68_9BACT</name>
<gene>
    <name evidence="2" type="ORF">UBAL3_78920032</name>
</gene>
<proteinExistence type="predicted"/>
<feature type="transmembrane region" description="Helical" evidence="1">
    <location>
        <begin position="21"/>
        <end position="43"/>
    </location>
</feature>
<keyword evidence="1" id="KW-0472">Membrane</keyword>
<protein>
    <submittedName>
        <fullName evidence="2">Uncharacterized protein</fullName>
    </submittedName>
</protein>
<dbReference type="Proteomes" id="UP000009374">
    <property type="component" value="Unassembled WGS sequence"/>
</dbReference>
<evidence type="ECO:0000313" key="2">
    <source>
        <dbReference type="EMBL" id="EES53442.1"/>
    </source>
</evidence>
<dbReference type="AlphaFoldDB" id="C6HV68"/>
<keyword evidence="1" id="KW-1133">Transmembrane helix</keyword>
<dbReference type="EMBL" id="GG693862">
    <property type="protein sequence ID" value="EES53442.1"/>
    <property type="molecule type" value="Genomic_DNA"/>
</dbReference>
<keyword evidence="1" id="KW-0812">Transmembrane</keyword>
<feature type="transmembrane region" description="Helical" evidence="1">
    <location>
        <begin position="75"/>
        <end position="94"/>
    </location>
</feature>
<sequence length="106" mass="12328">MNLCDPCPFGGNRSFKNGQNVIFYFVDMFISVLSLRFSSCFFIKRSRIFICAFSCFSHSIDFSLTINFYNSLLFASLYFPPGILYVLQISSIFFHRTFSGFSRKSR</sequence>
<evidence type="ECO:0000256" key="1">
    <source>
        <dbReference type="SAM" id="Phobius"/>
    </source>
</evidence>
<keyword evidence="3" id="KW-1185">Reference proteome</keyword>
<evidence type="ECO:0000313" key="3">
    <source>
        <dbReference type="Proteomes" id="UP000009374"/>
    </source>
</evidence>